<evidence type="ECO:0008006" key="3">
    <source>
        <dbReference type="Google" id="ProtNLM"/>
    </source>
</evidence>
<dbReference type="RefSeq" id="WP_259661375.1">
    <property type="nucleotide sequence ID" value="NZ_JAHXRI010000007.1"/>
</dbReference>
<evidence type="ECO:0000313" key="2">
    <source>
        <dbReference type="Proteomes" id="UP000739565"/>
    </source>
</evidence>
<dbReference type="AlphaFoldDB" id="A0A953T229"/>
<organism evidence="1 2">
    <name type="scientific">Zwartia hollandica</name>
    <dbReference type="NCBI Taxonomy" id="324606"/>
    <lineage>
        <taxon>Bacteria</taxon>
        <taxon>Pseudomonadati</taxon>
        <taxon>Pseudomonadota</taxon>
        <taxon>Betaproteobacteria</taxon>
        <taxon>Burkholderiales</taxon>
        <taxon>Alcaligenaceae</taxon>
        <taxon>Zwartia</taxon>
    </lineage>
</organism>
<reference evidence="1" key="1">
    <citation type="submission" date="2021-07" db="EMBL/GenBank/DDBJ databases">
        <title>New genus and species of the family Alcaligenaceae.</title>
        <authorList>
            <person name="Hahn M.W."/>
        </authorList>
    </citation>
    <scope>NUCLEOTIDE SEQUENCE</scope>
    <source>
        <strain evidence="1">LF4-65</strain>
    </source>
</reference>
<gene>
    <name evidence="1" type="ORF">KZZ10_09985</name>
</gene>
<sequence length="262" mass="28532">MSHVVTREQALKERHYYKLPNGTDTWVSSCVGMNSVERRAKNMPPRAPEAFPPPLEPIAFLVEQGAHSSIPGHYHQADQFQVFVSGEGKFGIKPIEGMTVHYAMAFTPYAPIHAEGTNVEYYTLRNGWDPGARWMPEHKEALKGKTKSYRHGLGLIPALIGDTDGPKNIDGIKTHAVVPAEADGLGATLFQTTSAQVITGPAPDTGRGQYWMVLRGACTINGEDAFERSLIFIAPTDKAPVVQSSSAGVAIMCMQFPKREGA</sequence>
<evidence type="ECO:0000313" key="1">
    <source>
        <dbReference type="EMBL" id="MBZ1350973.1"/>
    </source>
</evidence>
<protein>
    <recommendedName>
        <fullName evidence="3">Cupin domain-containing protein</fullName>
    </recommendedName>
</protein>
<dbReference type="EMBL" id="JAHXRI010000007">
    <property type="protein sequence ID" value="MBZ1350973.1"/>
    <property type="molecule type" value="Genomic_DNA"/>
</dbReference>
<accession>A0A953T229</accession>
<comment type="caution">
    <text evidence="1">The sequence shown here is derived from an EMBL/GenBank/DDBJ whole genome shotgun (WGS) entry which is preliminary data.</text>
</comment>
<dbReference type="Proteomes" id="UP000739565">
    <property type="component" value="Unassembled WGS sequence"/>
</dbReference>
<keyword evidence="2" id="KW-1185">Reference proteome</keyword>
<name>A0A953T229_9BURK</name>
<proteinExistence type="predicted"/>